<dbReference type="InterPro" id="IPR050271">
    <property type="entry name" value="UDP-glycosyltransferase"/>
</dbReference>
<dbReference type="AlphaFoldDB" id="A0A0D3JSG7"/>
<dbReference type="PANTHER" id="PTHR48043">
    <property type="entry name" value="EG:EG0003.4 PROTEIN-RELATED"/>
    <property type="match status" value="1"/>
</dbReference>
<reference evidence="4" key="1">
    <citation type="journal article" date="2013" name="Nature">
        <title>Pan genome of the phytoplankton Emiliania underpins its global distribution.</title>
        <authorList>
            <person name="Read B.A."/>
            <person name="Kegel J."/>
            <person name="Klute M.J."/>
            <person name="Kuo A."/>
            <person name="Lefebvre S.C."/>
            <person name="Maumus F."/>
            <person name="Mayer C."/>
            <person name="Miller J."/>
            <person name="Monier A."/>
            <person name="Salamov A."/>
            <person name="Young J."/>
            <person name="Aguilar M."/>
            <person name="Claverie J.M."/>
            <person name="Frickenhaus S."/>
            <person name="Gonzalez K."/>
            <person name="Herman E.K."/>
            <person name="Lin Y.C."/>
            <person name="Napier J."/>
            <person name="Ogata H."/>
            <person name="Sarno A.F."/>
            <person name="Shmutz J."/>
            <person name="Schroeder D."/>
            <person name="de Vargas C."/>
            <person name="Verret F."/>
            <person name="von Dassow P."/>
            <person name="Valentin K."/>
            <person name="Van de Peer Y."/>
            <person name="Wheeler G."/>
            <person name="Dacks J.B."/>
            <person name="Delwiche C.F."/>
            <person name="Dyhrman S.T."/>
            <person name="Glockner G."/>
            <person name="John U."/>
            <person name="Richards T."/>
            <person name="Worden A.Z."/>
            <person name="Zhang X."/>
            <person name="Grigoriev I.V."/>
            <person name="Allen A.E."/>
            <person name="Bidle K."/>
            <person name="Borodovsky M."/>
            <person name="Bowler C."/>
            <person name="Brownlee C."/>
            <person name="Cock J.M."/>
            <person name="Elias M."/>
            <person name="Gladyshev V.N."/>
            <person name="Groth M."/>
            <person name="Guda C."/>
            <person name="Hadaegh A."/>
            <person name="Iglesias-Rodriguez M.D."/>
            <person name="Jenkins J."/>
            <person name="Jones B.M."/>
            <person name="Lawson T."/>
            <person name="Leese F."/>
            <person name="Lindquist E."/>
            <person name="Lobanov A."/>
            <person name="Lomsadze A."/>
            <person name="Malik S.B."/>
            <person name="Marsh M.E."/>
            <person name="Mackinder L."/>
            <person name="Mock T."/>
            <person name="Mueller-Roeber B."/>
            <person name="Pagarete A."/>
            <person name="Parker M."/>
            <person name="Probert I."/>
            <person name="Quesneville H."/>
            <person name="Raines C."/>
            <person name="Rensing S.A."/>
            <person name="Riano-Pachon D.M."/>
            <person name="Richier S."/>
            <person name="Rokitta S."/>
            <person name="Shiraiwa Y."/>
            <person name="Soanes D.M."/>
            <person name="van der Giezen M."/>
            <person name="Wahlund T.M."/>
            <person name="Williams B."/>
            <person name="Wilson W."/>
            <person name="Wolfe G."/>
            <person name="Wurch L.L."/>
        </authorList>
    </citation>
    <scope>NUCLEOTIDE SEQUENCE</scope>
</reference>
<dbReference type="EnsemblProtists" id="EOD26452">
    <property type="protein sequence ID" value="EOD26452"/>
    <property type="gene ID" value="EMIHUDRAFT_205491"/>
</dbReference>
<evidence type="ECO:0000256" key="1">
    <source>
        <dbReference type="ARBA" id="ARBA00022676"/>
    </source>
</evidence>
<sequence>MYVRFRGPGLCVYLNNLFFFLLERKTSSVFLSGTIEERRASTPFSEPCSTCLRILVGPAHFGGRTHQLQLHAVSLALAERGHAVTYATAQETEQQLAPLLGRVRIVGAAEECWPLRLDLELALRAARGEPEAQVRADLLDAACDAAERFFCDERIRSLADEHFDVAVVDVGALSGHLLADALHPSPQALRASVGAPPKQECSKCHVLTVVGHSAAFVPPDARASLPLGAESCCGSVLASQPAEPLPPPLAEWADAAGSGGFVVVSLGSWADGACTALGKDGAVRDALASLGLPAIWKTTFSSSSGAPNVRTAPWLPQRALLAHRCCRLLVCHGGANSISEACGSGVPVVALHVAWDQPQNAARVAALRLGAALPLSECTAASLLAAMRGVLDDPETPRRAAEMADAMARRDSGAQGAARLVERAVRMAESR</sequence>
<keyword evidence="4" id="KW-1185">Reference proteome</keyword>
<dbReference type="eggNOG" id="KOG1192">
    <property type="taxonomic scope" value="Eukaryota"/>
</dbReference>
<evidence type="ECO:0000313" key="4">
    <source>
        <dbReference type="Proteomes" id="UP000013827"/>
    </source>
</evidence>
<evidence type="ECO:0000313" key="3">
    <source>
        <dbReference type="EnsemblProtists" id="EOD26452"/>
    </source>
</evidence>
<dbReference type="InterPro" id="IPR002213">
    <property type="entry name" value="UDP_glucos_trans"/>
</dbReference>
<dbReference type="Pfam" id="PF00201">
    <property type="entry name" value="UDPGT"/>
    <property type="match status" value="1"/>
</dbReference>
<dbReference type="HOGENOM" id="CLU_636852_0_0_1"/>
<dbReference type="PANTHER" id="PTHR48043:SF145">
    <property type="entry name" value="FI06409P-RELATED"/>
    <property type="match status" value="1"/>
</dbReference>
<dbReference type="GO" id="GO:0008194">
    <property type="term" value="F:UDP-glycosyltransferase activity"/>
    <property type="evidence" value="ECO:0007669"/>
    <property type="project" value="InterPro"/>
</dbReference>
<protein>
    <recommendedName>
        <fullName evidence="5">Glycosyltransferase</fullName>
    </recommendedName>
</protein>
<dbReference type="GeneID" id="17271998"/>
<accession>A0A0D3JSG7</accession>
<dbReference type="Proteomes" id="UP000013827">
    <property type="component" value="Unassembled WGS sequence"/>
</dbReference>
<proteinExistence type="predicted"/>
<reference evidence="3" key="2">
    <citation type="submission" date="2024-10" db="UniProtKB">
        <authorList>
            <consortium name="EnsemblProtists"/>
        </authorList>
    </citation>
    <scope>IDENTIFICATION</scope>
</reference>
<keyword evidence="1" id="KW-0328">Glycosyltransferase</keyword>
<evidence type="ECO:0000256" key="2">
    <source>
        <dbReference type="ARBA" id="ARBA00022679"/>
    </source>
</evidence>
<evidence type="ECO:0008006" key="5">
    <source>
        <dbReference type="Google" id="ProtNLM"/>
    </source>
</evidence>
<dbReference type="RefSeq" id="XP_005778881.1">
    <property type="nucleotide sequence ID" value="XM_005778824.1"/>
</dbReference>
<name>A0A0D3JSG7_EMIH1</name>
<dbReference type="SUPFAM" id="SSF53756">
    <property type="entry name" value="UDP-Glycosyltransferase/glycogen phosphorylase"/>
    <property type="match status" value="1"/>
</dbReference>
<dbReference type="PaxDb" id="2903-EOD26452"/>
<dbReference type="CDD" id="cd03784">
    <property type="entry name" value="GT1_Gtf-like"/>
    <property type="match status" value="1"/>
</dbReference>
<dbReference type="KEGG" id="ehx:EMIHUDRAFT_205491"/>
<keyword evidence="2" id="KW-0808">Transferase</keyword>
<organism evidence="3 4">
    <name type="scientific">Emiliania huxleyi (strain CCMP1516)</name>
    <dbReference type="NCBI Taxonomy" id="280463"/>
    <lineage>
        <taxon>Eukaryota</taxon>
        <taxon>Haptista</taxon>
        <taxon>Haptophyta</taxon>
        <taxon>Prymnesiophyceae</taxon>
        <taxon>Isochrysidales</taxon>
        <taxon>Noelaerhabdaceae</taxon>
        <taxon>Emiliania</taxon>
    </lineage>
</organism>
<dbReference type="Gene3D" id="3.40.50.2000">
    <property type="entry name" value="Glycogen Phosphorylase B"/>
    <property type="match status" value="2"/>
</dbReference>